<organism evidence="12 13">
    <name type="scientific">Octopus vulgaris</name>
    <name type="common">Common octopus</name>
    <dbReference type="NCBI Taxonomy" id="6645"/>
    <lineage>
        <taxon>Eukaryota</taxon>
        <taxon>Metazoa</taxon>
        <taxon>Spiralia</taxon>
        <taxon>Lophotrochozoa</taxon>
        <taxon>Mollusca</taxon>
        <taxon>Cephalopoda</taxon>
        <taxon>Coleoidea</taxon>
        <taxon>Octopodiformes</taxon>
        <taxon>Octopoda</taxon>
        <taxon>Incirrata</taxon>
        <taxon>Octopodidae</taxon>
        <taxon>Octopus</taxon>
    </lineage>
</organism>
<evidence type="ECO:0000259" key="10">
    <source>
        <dbReference type="PROSITE" id="PS50200"/>
    </source>
</evidence>
<dbReference type="PROSITE" id="PS50009">
    <property type="entry name" value="RASGEF_CAT"/>
    <property type="match status" value="1"/>
</dbReference>
<dbReference type="Gene3D" id="3.40.1190.20">
    <property type="match status" value="1"/>
</dbReference>
<accession>A0AA36BKW0</accession>
<feature type="compositionally biased region" description="Basic and acidic residues" evidence="8">
    <location>
        <begin position="9"/>
        <end position="20"/>
    </location>
</feature>
<feature type="region of interest" description="Disordered" evidence="8">
    <location>
        <begin position="1"/>
        <end position="20"/>
    </location>
</feature>
<evidence type="ECO:0000313" key="12">
    <source>
        <dbReference type="EMBL" id="CAI9735929.1"/>
    </source>
</evidence>
<dbReference type="PANTHER" id="PTHR21208">
    <property type="entry name" value="ADP-DEPENDENT GLUCOKINASE"/>
    <property type="match status" value="1"/>
</dbReference>
<dbReference type="InterPro" id="IPR000651">
    <property type="entry name" value="Ras-like_Gua-exchang_fac_N"/>
</dbReference>
<dbReference type="Pfam" id="PF04587">
    <property type="entry name" value="ADP_PFK_GK"/>
    <property type="match status" value="1"/>
</dbReference>
<reference evidence="12" key="1">
    <citation type="submission" date="2023-08" db="EMBL/GenBank/DDBJ databases">
        <authorList>
            <person name="Alioto T."/>
            <person name="Alioto T."/>
            <person name="Gomez Garrido J."/>
        </authorList>
    </citation>
    <scope>NUCLEOTIDE SEQUENCE</scope>
</reference>
<dbReference type="SMART" id="SM00147">
    <property type="entry name" value="RasGEF"/>
    <property type="match status" value="1"/>
</dbReference>
<evidence type="ECO:0000256" key="7">
    <source>
        <dbReference type="PROSITE-ProRule" id="PRU00168"/>
    </source>
</evidence>
<dbReference type="InterPro" id="IPR029071">
    <property type="entry name" value="Ubiquitin-like_domsf"/>
</dbReference>
<dbReference type="InterPro" id="IPR019804">
    <property type="entry name" value="Ras_G-nucl-exch_fac_CS"/>
</dbReference>
<feature type="domain" description="N-terminal Ras-GEF" evidence="11">
    <location>
        <begin position="64"/>
        <end position="196"/>
    </location>
</feature>
<evidence type="ECO:0000313" key="13">
    <source>
        <dbReference type="Proteomes" id="UP001162480"/>
    </source>
</evidence>
<dbReference type="GO" id="GO:0005783">
    <property type="term" value="C:endoplasmic reticulum"/>
    <property type="evidence" value="ECO:0007669"/>
    <property type="project" value="TreeGrafter"/>
</dbReference>
<dbReference type="Pfam" id="PF00618">
    <property type="entry name" value="RasGEF_N"/>
    <property type="match status" value="1"/>
</dbReference>
<dbReference type="Pfam" id="PF00788">
    <property type="entry name" value="RA"/>
    <property type="match status" value="1"/>
</dbReference>
<dbReference type="GO" id="GO:0006006">
    <property type="term" value="P:glucose metabolic process"/>
    <property type="evidence" value="ECO:0007669"/>
    <property type="project" value="TreeGrafter"/>
</dbReference>
<dbReference type="PROSITE" id="PS00720">
    <property type="entry name" value="RASGEF"/>
    <property type="match status" value="1"/>
</dbReference>
<keyword evidence="1 7" id="KW-0344">Guanine-nucleotide releasing factor</keyword>
<dbReference type="SMART" id="SM00229">
    <property type="entry name" value="RasGEFN"/>
    <property type="match status" value="1"/>
</dbReference>
<dbReference type="PROSITE" id="PS51255">
    <property type="entry name" value="ADPK"/>
    <property type="match status" value="1"/>
</dbReference>
<protein>
    <submittedName>
        <fullName evidence="12">Ral guanine nucleotide dissociation stimulator-like isoform X4</fullName>
    </submittedName>
</protein>
<proteinExistence type="predicted"/>
<dbReference type="EMBL" id="OX597831">
    <property type="protein sequence ID" value="CAI9735929.1"/>
    <property type="molecule type" value="Genomic_DNA"/>
</dbReference>
<dbReference type="GO" id="GO:0005085">
    <property type="term" value="F:guanyl-nucleotide exchange factor activity"/>
    <property type="evidence" value="ECO:0007669"/>
    <property type="project" value="UniProtKB-KW"/>
</dbReference>
<dbReference type="GO" id="GO:0007264">
    <property type="term" value="P:small GTPase-mediated signal transduction"/>
    <property type="evidence" value="ECO:0007669"/>
    <property type="project" value="InterPro"/>
</dbReference>
<dbReference type="GO" id="GO:0043843">
    <property type="term" value="F:ADP-specific glucokinase activity"/>
    <property type="evidence" value="ECO:0007669"/>
    <property type="project" value="TreeGrafter"/>
</dbReference>
<evidence type="ECO:0000256" key="8">
    <source>
        <dbReference type="SAM" id="MobiDB-lite"/>
    </source>
</evidence>
<dbReference type="Proteomes" id="UP001162480">
    <property type="component" value="Chromosome 18"/>
</dbReference>
<dbReference type="Gene3D" id="3.10.20.90">
    <property type="entry name" value="Phosphatidylinositol 3-kinase Catalytic Subunit, Chain A, domain 1"/>
    <property type="match status" value="1"/>
</dbReference>
<keyword evidence="13" id="KW-1185">Reference proteome</keyword>
<dbReference type="SUPFAM" id="SSF54236">
    <property type="entry name" value="Ubiquitin-like"/>
    <property type="match status" value="1"/>
</dbReference>
<dbReference type="GO" id="GO:0046872">
    <property type="term" value="F:metal ion binding"/>
    <property type="evidence" value="ECO:0007669"/>
    <property type="project" value="UniProtKB-KW"/>
</dbReference>
<evidence type="ECO:0000256" key="5">
    <source>
        <dbReference type="ARBA" id="ARBA00022842"/>
    </source>
</evidence>
<sequence>MNDEQVMDSGHHENQEDASKFWSEERENGAVYNVYLKKVTYKSATDLEYEQSREFSHLMWETHKVRVIKSGTLSKLVESLVTVKGEMDSCYVNVFLATYRTFATPHQVLNLLIERYKILKSEDKEKTELHDVQLKTIKSVISVWLDTYPEDFREDPDYPCLQMLEKFAQECMEDRDLAFRAKHKEERFRKEAQQNRDIKVEFRFSICDEVDHMIDSEYHPPLDFFDISNQRFAEQLTCKDAFLFRKVIPHHCLGAVWARRDRKSGREPPTVLATIEQFNRVSLRVTATILKQSERKAARVRVITKWIEIAMELRDLKNFSSLKAIISGLQAHPVYRLRKTWAAVPKETLALFEELSELCSEENNQIASREILMKEATAKFPDLECSNKTLKKKNMLKRQSWIEKGIIQGTVPYLGTFLTDLTMMDTAMPDVTENIQINFEKKRKEFEVLAQIKLLQLAAQIYHFKDDTQFWLWFDAIRVYDENESHDLSCIIEPPTDEVKIKKKSASLGHKPSKWDTAKLPQFVCTHDDGLSVTSLSDSPVSVSTGPLISHSSSASSLLSSDSDVTSPYRFPDSCIIKVSVQTEESSGTHVYKSIMLSNTDHTHTVIKKSLEKYSIERCQEDFTLSQILPDKEVNGDMGGAYIPTSLLSLFNVDKTQDTTSNEQYIITAWDNFIKPPSQKFKRVSVGINSCLDIIIEGIPFLKDLHIEPGSAKDHSQLKTFDQLQETFTHYFTKGSAAERTFQDVEAFKKMVSVAQSQPNVQKYLGGNALLMANKIALNFPEVKVQYVGPIGPSVREAMPQNIDVPKESLLPEDEVHLILEYKVGDVWGNHTSIVANRFILNNNLANLNEALMKFFFSSLEIYQPELIVFSGLHTFSVQDLELGERKVKELAKHFQMLPISVPVHLELASMTDPNFVTSLLKKLIPLVSSLGLNEVELAQLSYLGKGPHTKDGPSLTSTDSSSGFAVNQPEIHKVSDIILWLLKNFGYSKKDFPASRLTRIHFHSLTYHIVGVVPDAWENSESAAAAGTQIAGRQACNTERLVSEDVKLKIPKAFRLHSNAEPRSLDEKRPVISWDLEGYHFVFSPVLVCQHPKRTVGLGDAISSTGLMYSTFKTKYRFQ</sequence>
<dbReference type="PANTHER" id="PTHR21208:SF0">
    <property type="entry name" value="ADP-DEPENDENT GLUCOKINASE"/>
    <property type="match status" value="1"/>
</dbReference>
<dbReference type="Pfam" id="PF00617">
    <property type="entry name" value="RasGEF"/>
    <property type="match status" value="1"/>
</dbReference>
<name>A0AA36BKW0_OCTVU</name>
<dbReference type="InterPro" id="IPR007666">
    <property type="entry name" value="ADP_PFK/GK"/>
</dbReference>
<keyword evidence="3" id="KW-0479">Metal-binding</keyword>
<dbReference type="Gene3D" id="1.10.840.10">
    <property type="entry name" value="Ras guanine-nucleotide exchange factors catalytic domain"/>
    <property type="match status" value="1"/>
</dbReference>
<dbReference type="InterPro" id="IPR001895">
    <property type="entry name" value="RASGEF_cat_dom"/>
</dbReference>
<evidence type="ECO:0000259" key="11">
    <source>
        <dbReference type="PROSITE" id="PS50212"/>
    </source>
</evidence>
<evidence type="ECO:0000256" key="1">
    <source>
        <dbReference type="ARBA" id="ARBA00022658"/>
    </source>
</evidence>
<dbReference type="InterPro" id="IPR023578">
    <property type="entry name" value="Ras_GEF_dom_sf"/>
</dbReference>
<dbReference type="CDD" id="cd06224">
    <property type="entry name" value="REM"/>
    <property type="match status" value="1"/>
</dbReference>
<dbReference type="InterPro" id="IPR029056">
    <property type="entry name" value="Ribokinase-like"/>
</dbReference>
<evidence type="ECO:0000256" key="6">
    <source>
        <dbReference type="ARBA" id="ARBA00023152"/>
    </source>
</evidence>
<keyword evidence="4" id="KW-0418">Kinase</keyword>
<evidence type="ECO:0000259" key="9">
    <source>
        <dbReference type="PROSITE" id="PS50009"/>
    </source>
</evidence>
<feature type="domain" description="Ras-GEF" evidence="9">
    <location>
        <begin position="228"/>
        <end position="495"/>
    </location>
</feature>
<keyword evidence="5" id="KW-0460">Magnesium</keyword>
<evidence type="ECO:0000256" key="2">
    <source>
        <dbReference type="ARBA" id="ARBA00022679"/>
    </source>
</evidence>
<dbReference type="Gene3D" id="1.20.870.10">
    <property type="entry name" value="Son of sevenless (SoS) protein Chain: S domain 1"/>
    <property type="match status" value="1"/>
</dbReference>
<evidence type="ECO:0000256" key="3">
    <source>
        <dbReference type="ARBA" id="ARBA00022723"/>
    </source>
</evidence>
<dbReference type="InterPro" id="IPR000159">
    <property type="entry name" value="RA_dom"/>
</dbReference>
<keyword evidence="2" id="KW-0808">Transferase</keyword>
<dbReference type="SUPFAM" id="SSF48366">
    <property type="entry name" value="Ras GEF"/>
    <property type="match status" value="1"/>
</dbReference>
<feature type="domain" description="Ras-associating" evidence="10">
    <location>
        <begin position="573"/>
        <end position="631"/>
    </location>
</feature>
<dbReference type="AlphaFoldDB" id="A0AA36BKW0"/>
<keyword evidence="6" id="KW-0324">Glycolysis</keyword>
<dbReference type="InterPro" id="IPR036964">
    <property type="entry name" value="RASGEF_cat_dom_sf"/>
</dbReference>
<dbReference type="PROSITE" id="PS50212">
    <property type="entry name" value="RASGEF_NTER"/>
    <property type="match status" value="1"/>
</dbReference>
<dbReference type="SUPFAM" id="SSF53613">
    <property type="entry name" value="Ribokinase-like"/>
    <property type="match status" value="1"/>
</dbReference>
<dbReference type="CDD" id="cd00155">
    <property type="entry name" value="RasGEF"/>
    <property type="match status" value="1"/>
</dbReference>
<dbReference type="PROSITE" id="PS50200">
    <property type="entry name" value="RA"/>
    <property type="match status" value="1"/>
</dbReference>
<gene>
    <name evidence="12" type="ORF">OCTVUL_1B000156</name>
</gene>
<dbReference type="GO" id="GO:0006096">
    <property type="term" value="P:glycolytic process"/>
    <property type="evidence" value="ECO:0007669"/>
    <property type="project" value="UniProtKB-KW"/>
</dbReference>
<evidence type="ECO:0000256" key="4">
    <source>
        <dbReference type="ARBA" id="ARBA00022777"/>
    </source>
</evidence>